<dbReference type="Proteomes" id="UP000032336">
    <property type="component" value="Unassembled WGS sequence"/>
</dbReference>
<evidence type="ECO:0000313" key="1">
    <source>
        <dbReference type="EMBL" id="KJE76464.1"/>
    </source>
</evidence>
<comment type="caution">
    <text evidence="1">The sequence shown here is derived from an EMBL/GenBank/DDBJ whole genome shotgun (WGS) entry which is preliminary data.</text>
</comment>
<sequence length="837" mass="91973">MDIDQQIIDAMLEEVGNDSVPLSELVARLCLRQDLVTVLDGVSPDELASAIRDDVEATSQFWFTDDEVVVAIETMLDGIRLSHWVTSVELKNQVLTVYPDLAILDCDMIDSISLHGGGELEFVASSDIELDDGEEVEPTFFYRGREGWLDGIDEPSLVILSRRDGVAFIQPGEIVGDGADEAQAIRQVFDEGCSAPEDALDVVGVLLEVLARNPSLFRSPVPPITDLCEIAGLVVDGALLYLAAEDLADDESTMESVGRQFGFGPCCDTAFTEVLSYVLSTVRQDAQDVDEEEVGKRVIRNLAHENVAPALANSILEDCDERNELLDAVLARLNSAGLASAQTHYLAALNLERACQPVEAERELTIATTLDPQFRPALEELAWYVSDAGDLRRADGLYARAGVEVDDLRRSYLQDLLVRPFQGVGRNDPCPCGSGRKYKVCCFKDGSLAIERRIGLLYQKLLAFALRPQNRHLFYSVFEAAHGYDDADLGERTLPLLLDIVCSAPEMLEKFIRARGVLLPADELELVGRWIGVGPSLWQVTEVDPGSSLTMLDTIGGDSRLVTERSMSQEVGEGDYIYCHVVPAGSSFQIVGMPLLVTTSHRESLVAALAAGGEPRELASWVGSVFRPIQMRTTDDEEIVICRSELTPRTTTWEEIEGVLDHMFRRDAEGKWTATGYNDLIGSVARGWLERDDDTLVVTTTSVEREEDLLGMLMDAFDDLEIIGSTQTEFAEAQKLAERGRPTPAASPNMDPDQRGSSIEAQAALAQFMREREDAWLDESIPALHGLTPRQAANDPSRREELVALLNEFDRYPKPAAGGASFDVSRLRDLLGIENDG</sequence>
<dbReference type="RefSeq" id="WP_035389935.1">
    <property type="nucleotide sequence ID" value="NZ_JQKF01000017.1"/>
</dbReference>
<dbReference type="InterPro" id="IPR004027">
    <property type="entry name" value="SEC_C_motif"/>
</dbReference>
<dbReference type="PATRIC" id="fig|1121877.4.peg.2027"/>
<dbReference type="GeneID" id="78372969"/>
<protein>
    <recommendedName>
        <fullName evidence="3">SEC-C motif protein</fullName>
    </recommendedName>
</protein>
<proteinExistence type="predicted"/>
<accession>A0A0D8FU32</accession>
<dbReference type="eggNOG" id="COG3012">
    <property type="taxonomic scope" value="Bacteria"/>
</dbReference>
<dbReference type="STRING" id="1121877.FEAC_18260"/>
<gene>
    <name evidence="1" type="ORF">FEAC_18260</name>
</gene>
<dbReference type="OrthoDB" id="3343588at2"/>
<dbReference type="Pfam" id="PF02810">
    <property type="entry name" value="SEC-C"/>
    <property type="match status" value="1"/>
</dbReference>
<dbReference type="EMBL" id="JXUW01000016">
    <property type="protein sequence ID" value="KJE76464.1"/>
    <property type="molecule type" value="Genomic_DNA"/>
</dbReference>
<dbReference type="SUPFAM" id="SSF103642">
    <property type="entry name" value="Sec-C motif"/>
    <property type="match status" value="1"/>
</dbReference>
<evidence type="ECO:0008006" key="3">
    <source>
        <dbReference type="Google" id="ProtNLM"/>
    </source>
</evidence>
<dbReference type="AlphaFoldDB" id="A0A0D8FU32"/>
<evidence type="ECO:0000313" key="2">
    <source>
        <dbReference type="Proteomes" id="UP000032336"/>
    </source>
</evidence>
<keyword evidence="2" id="KW-1185">Reference proteome</keyword>
<organism evidence="1 2">
    <name type="scientific">Ferrimicrobium acidiphilum DSM 19497</name>
    <dbReference type="NCBI Taxonomy" id="1121877"/>
    <lineage>
        <taxon>Bacteria</taxon>
        <taxon>Bacillati</taxon>
        <taxon>Actinomycetota</taxon>
        <taxon>Acidimicrobiia</taxon>
        <taxon>Acidimicrobiales</taxon>
        <taxon>Acidimicrobiaceae</taxon>
        <taxon>Ferrimicrobium</taxon>
    </lineage>
</organism>
<name>A0A0D8FU32_9ACTN</name>
<reference evidence="1 2" key="1">
    <citation type="submission" date="2015-01" db="EMBL/GenBank/DDBJ databases">
        <title>Draft genome of the acidophilic iron oxidizer Ferrimicrobium acidiphilum strain T23.</title>
        <authorList>
            <person name="Poehlein A."/>
            <person name="Eisen S."/>
            <person name="Schloemann M."/>
            <person name="Johnson B.D."/>
            <person name="Daniel R."/>
            <person name="Muehling M."/>
        </authorList>
    </citation>
    <scope>NUCLEOTIDE SEQUENCE [LARGE SCALE GENOMIC DNA]</scope>
    <source>
        <strain evidence="1 2">T23</strain>
    </source>
</reference>
<dbReference type="Gene3D" id="3.10.450.50">
    <property type="match status" value="1"/>
</dbReference>